<evidence type="ECO:0000256" key="4">
    <source>
        <dbReference type="ARBA" id="ARBA00022857"/>
    </source>
</evidence>
<dbReference type="SUPFAM" id="SSF56436">
    <property type="entry name" value="C-type lectin-like"/>
    <property type="match status" value="1"/>
</dbReference>
<feature type="coiled-coil region" evidence="10">
    <location>
        <begin position="878"/>
        <end position="905"/>
    </location>
</feature>
<feature type="domain" description="DinB-like" evidence="14">
    <location>
        <begin position="361"/>
        <end position="492"/>
    </location>
</feature>
<evidence type="ECO:0000256" key="8">
    <source>
        <dbReference type="PROSITE-ProRule" id="PRU10007"/>
    </source>
</evidence>
<protein>
    <submittedName>
        <fullName evidence="15">Aldehyde/histidinol dehydrogenase</fullName>
    </submittedName>
</protein>
<keyword evidence="6" id="KW-0408">Iron</keyword>
<evidence type="ECO:0000256" key="5">
    <source>
        <dbReference type="ARBA" id="ARBA00023002"/>
    </source>
</evidence>
<accession>A0A5N6HBF9</accession>
<dbReference type="Gene3D" id="3.90.1580.10">
    <property type="entry name" value="paralog of FGE (formylglycine-generating enzyme)"/>
    <property type="match status" value="1"/>
</dbReference>
<dbReference type="Pfam" id="PF10017">
    <property type="entry name" value="Methyltransf_33"/>
    <property type="match status" value="1"/>
</dbReference>
<evidence type="ECO:0000256" key="7">
    <source>
        <dbReference type="ARBA" id="ARBA00037882"/>
    </source>
</evidence>
<keyword evidence="2" id="KW-0489">Methyltransferase</keyword>
<dbReference type="CDD" id="cd07102">
    <property type="entry name" value="ALDH_EDX86601"/>
    <property type="match status" value="1"/>
</dbReference>
<dbReference type="Proteomes" id="UP000325434">
    <property type="component" value="Unassembled WGS sequence"/>
</dbReference>
<dbReference type="InterPro" id="IPR051128">
    <property type="entry name" value="EgtD_Methyltrsf_superfamily"/>
</dbReference>
<dbReference type="Pfam" id="PF12867">
    <property type="entry name" value="DinB_2"/>
    <property type="match status" value="1"/>
</dbReference>
<dbReference type="InterPro" id="IPR024775">
    <property type="entry name" value="DinB-like"/>
</dbReference>
<feature type="domain" description="Sulfatase-modifying factor enzyme-like" evidence="12">
    <location>
        <begin position="769"/>
        <end position="821"/>
    </location>
</feature>
<keyword evidence="3" id="KW-0808">Transferase</keyword>
<evidence type="ECO:0000259" key="13">
    <source>
        <dbReference type="Pfam" id="PF10017"/>
    </source>
</evidence>
<evidence type="ECO:0000256" key="2">
    <source>
        <dbReference type="ARBA" id="ARBA00022603"/>
    </source>
</evidence>
<dbReference type="Gene3D" id="3.40.50.150">
    <property type="entry name" value="Vaccinia Virus protein VP39"/>
    <property type="match status" value="1"/>
</dbReference>
<dbReference type="PANTHER" id="PTHR43397:SF1">
    <property type="entry name" value="ERGOTHIONEINE BIOSYNTHESIS PROTEIN 1"/>
    <property type="match status" value="1"/>
</dbReference>
<dbReference type="PANTHER" id="PTHR43397">
    <property type="entry name" value="ERGOTHIONEINE BIOSYNTHESIS PROTEIN 1"/>
    <property type="match status" value="1"/>
</dbReference>
<keyword evidence="5 9" id="KW-0560">Oxidoreductase</keyword>
<dbReference type="VEuPathDB" id="FungiDB:F9C07_3420"/>
<dbReference type="VEuPathDB" id="FungiDB:AFLA_001979"/>
<feature type="active site" evidence="8">
    <location>
        <position position="1063"/>
    </location>
</feature>
<reference evidence="15" key="1">
    <citation type="submission" date="2019-04" db="EMBL/GenBank/DDBJ databases">
        <title>Friends and foes A comparative genomics study of 23 Aspergillus species from section Flavi.</title>
        <authorList>
            <consortium name="DOE Joint Genome Institute"/>
            <person name="Kjaerbolling I."/>
            <person name="Vesth T."/>
            <person name="Frisvad J.C."/>
            <person name="Nybo J.L."/>
            <person name="Theobald S."/>
            <person name="Kildgaard S."/>
            <person name="Isbrandt T."/>
            <person name="Kuo A."/>
            <person name="Sato A."/>
            <person name="Lyhne E.K."/>
            <person name="Kogle M.E."/>
            <person name="Wiebenga A."/>
            <person name="Kun R.S."/>
            <person name="Lubbers R.J."/>
            <person name="Makela M.R."/>
            <person name="Barry K."/>
            <person name="Chovatia M."/>
            <person name="Clum A."/>
            <person name="Daum C."/>
            <person name="Haridas S."/>
            <person name="He G."/>
            <person name="LaButti K."/>
            <person name="Lipzen A."/>
            <person name="Mondo S."/>
            <person name="Riley R."/>
            <person name="Salamov A."/>
            <person name="Simmons B.A."/>
            <person name="Magnuson J.K."/>
            <person name="Henrissat B."/>
            <person name="Mortensen U.H."/>
            <person name="Larsen T.O."/>
            <person name="Devries R.P."/>
            <person name="Grigoriev I.V."/>
            <person name="Machida M."/>
            <person name="Baker S.E."/>
            <person name="Andersen M.R."/>
        </authorList>
    </citation>
    <scope>NUCLEOTIDE SEQUENCE [LARGE SCALE GENOMIC DNA]</scope>
    <source>
        <strain evidence="15">CBS 121.62</strain>
    </source>
</reference>
<dbReference type="FunFam" id="3.40.605.10:FF:000012">
    <property type="entry name" value="NAD-dependent succinate-semialdehyde dehydrogenase"/>
    <property type="match status" value="1"/>
</dbReference>
<dbReference type="Pfam" id="PF03781">
    <property type="entry name" value="FGE-sulfatase"/>
    <property type="match status" value="2"/>
</dbReference>
<dbReference type="InterPro" id="IPR015590">
    <property type="entry name" value="Aldehyde_DH_dom"/>
</dbReference>
<dbReference type="InterPro" id="IPR016161">
    <property type="entry name" value="Ald_DH/histidinol_DH"/>
</dbReference>
<keyword evidence="10" id="KW-0175">Coiled coil</keyword>
<dbReference type="EMBL" id="ML734558">
    <property type="protein sequence ID" value="KAB8251826.1"/>
    <property type="molecule type" value="Genomic_DNA"/>
</dbReference>
<dbReference type="InterPro" id="IPR042095">
    <property type="entry name" value="SUMF_sf"/>
</dbReference>
<keyword evidence="4" id="KW-0521">NADP</keyword>
<evidence type="ECO:0000256" key="3">
    <source>
        <dbReference type="ARBA" id="ARBA00022679"/>
    </source>
</evidence>
<dbReference type="InterPro" id="IPR019257">
    <property type="entry name" value="MeTrfase_dom"/>
</dbReference>
<organism evidence="15">
    <name type="scientific">Aspergillus flavus</name>
    <dbReference type="NCBI Taxonomy" id="5059"/>
    <lineage>
        <taxon>Eukaryota</taxon>
        <taxon>Fungi</taxon>
        <taxon>Dikarya</taxon>
        <taxon>Ascomycota</taxon>
        <taxon>Pezizomycotina</taxon>
        <taxon>Eurotiomycetes</taxon>
        <taxon>Eurotiomycetidae</taxon>
        <taxon>Eurotiales</taxon>
        <taxon>Aspergillaceae</taxon>
        <taxon>Aspergillus</taxon>
        <taxon>Aspergillus subgen. Circumdati</taxon>
    </lineage>
</organism>
<evidence type="ECO:0000313" key="15">
    <source>
        <dbReference type="EMBL" id="KAB8251826.1"/>
    </source>
</evidence>
<dbReference type="InterPro" id="IPR016162">
    <property type="entry name" value="Ald_DH_N"/>
</dbReference>
<feature type="domain" description="Histidine-specific methyltransferase SAM-dependent" evidence="13">
    <location>
        <begin position="27"/>
        <end position="331"/>
    </location>
</feature>
<feature type="domain" description="Aldehyde dehydrogenase" evidence="11">
    <location>
        <begin position="830"/>
        <end position="1289"/>
    </location>
</feature>
<feature type="domain" description="Sulfatase-modifying factor enzyme-like" evidence="12">
    <location>
        <begin position="554"/>
        <end position="671"/>
    </location>
</feature>
<evidence type="ECO:0000259" key="11">
    <source>
        <dbReference type="Pfam" id="PF00171"/>
    </source>
</evidence>
<dbReference type="InterPro" id="IPR005532">
    <property type="entry name" value="SUMF_dom"/>
</dbReference>
<dbReference type="VEuPathDB" id="FungiDB:F9C07_3421"/>
<dbReference type="InterPro" id="IPR016163">
    <property type="entry name" value="Ald_DH_C"/>
</dbReference>
<name>A0A5N6HBF9_ASPFL</name>
<evidence type="ECO:0000256" key="10">
    <source>
        <dbReference type="SAM" id="Coils"/>
    </source>
</evidence>
<dbReference type="SUPFAM" id="SSF53720">
    <property type="entry name" value="ALDH-like"/>
    <property type="match status" value="1"/>
</dbReference>
<evidence type="ECO:0000256" key="9">
    <source>
        <dbReference type="RuleBase" id="RU003345"/>
    </source>
</evidence>
<proteinExistence type="inferred from homology"/>
<evidence type="ECO:0000256" key="1">
    <source>
        <dbReference type="ARBA" id="ARBA00009986"/>
    </source>
</evidence>
<evidence type="ECO:0000259" key="14">
    <source>
        <dbReference type="Pfam" id="PF12867"/>
    </source>
</evidence>
<dbReference type="FunFam" id="3.40.309.10:FF:000009">
    <property type="entry name" value="Aldehyde dehydrogenase A"/>
    <property type="match status" value="1"/>
</dbReference>
<dbReference type="NCBIfam" id="TIGR03439">
    <property type="entry name" value="methyl_EasF"/>
    <property type="match status" value="1"/>
</dbReference>
<dbReference type="Pfam" id="PF00171">
    <property type="entry name" value="Aldedh"/>
    <property type="match status" value="1"/>
</dbReference>
<dbReference type="InterPro" id="IPR017805">
    <property type="entry name" value="SAM_MeTrfase_EasF-type_put"/>
</dbReference>
<evidence type="ECO:0000256" key="6">
    <source>
        <dbReference type="ARBA" id="ARBA00023004"/>
    </source>
</evidence>
<dbReference type="PROSITE" id="PS00687">
    <property type="entry name" value="ALDEHYDE_DEHYDR_GLU"/>
    <property type="match status" value="1"/>
</dbReference>
<dbReference type="Gene3D" id="3.40.605.10">
    <property type="entry name" value="Aldehyde Dehydrogenase, Chain A, domain 1"/>
    <property type="match status" value="1"/>
</dbReference>
<dbReference type="VEuPathDB" id="FungiDB:AFLA_001980"/>
<dbReference type="GO" id="GO:0016620">
    <property type="term" value="F:oxidoreductase activity, acting on the aldehyde or oxo group of donors, NAD or NADP as acceptor"/>
    <property type="evidence" value="ECO:0007669"/>
    <property type="project" value="InterPro"/>
</dbReference>
<gene>
    <name evidence="15" type="ORF">BDV35DRAFT_376551</name>
</gene>
<comment type="similarity">
    <text evidence="1 9">Belongs to the aldehyde dehydrogenase family.</text>
</comment>
<dbReference type="InterPro" id="IPR029510">
    <property type="entry name" value="Ald_DH_CS_GLU"/>
</dbReference>
<evidence type="ECO:0000259" key="12">
    <source>
        <dbReference type="Pfam" id="PF03781"/>
    </source>
</evidence>
<dbReference type="InterPro" id="IPR016187">
    <property type="entry name" value="CTDL_fold"/>
</dbReference>
<dbReference type="GO" id="GO:0008168">
    <property type="term" value="F:methyltransferase activity"/>
    <property type="evidence" value="ECO:0007669"/>
    <property type="project" value="UniProtKB-KW"/>
</dbReference>
<dbReference type="GO" id="GO:0032259">
    <property type="term" value="P:methylation"/>
    <property type="evidence" value="ECO:0007669"/>
    <property type="project" value="UniProtKB-KW"/>
</dbReference>
<dbReference type="Gene3D" id="3.40.309.10">
    <property type="entry name" value="Aldehyde Dehydrogenase, Chain A, domain 2"/>
    <property type="match status" value="1"/>
</dbReference>
<comment type="pathway">
    <text evidence="7">Amino-acid biosynthesis; ergothioneine biosynthesis.</text>
</comment>
<sequence>MSPLALSPKTVDIVNIFQNDVEFSLVNEIHKGISPPAGVRKSMPTMLLYDANGLKLFEKITYVKEYYLTNAEIEVLETNSRRIVERIPDNAQLLELGSGNLRKIEILLREFERVGKRVDYYALDLSLSELQRTFAEVSIDDYTHVGLHGLHGTYDDAVTWLNSPENRKRPTVIMSMGSSLGNFDRPGAAKFLSQYASLLGPSDMMIIGLDGCKDPGKVYRAYNDSEGVTRQFYENGLVHANVVLGYEAFKPDEWEVVTDYDAVEGRHWAAYSPRRDVIINGVLLKKGEKLFFEEAYKYGPEERDQLWRDAKLLQSTEVGNGSDDYHLHLLTSAALNLPTSPSQYAAHPIPSFEEWQSLWTAWDNATKAMVPREELLSKPIKLRNSLIFYLGHIPTFLDIHLTRALRGKLTEPKSYKLIFERGIDPDVDDPQKCHSHSEIPDEWPALDDILDYQERVRSRVRSIYQIEGLAENRILGEALWIGFEHEVMHLETFLYMLIQSERILPPPATERPDFKKLYQDARRSMKTNEWFSVPEQTLTIGLDGADTNDVPPTTYGWDNEKPARTVTVPAFEAQGRPITNGEYAKYLQANQSRRRPASWVLTHSDENYPIPMAVNGSSVGATQDFMSNFAVRTVFGPVPLEFAQDWPVMASYDELAEYAEWVGCRIPTFEETRSIYLHSALLKEGGGVNHNGEPNGHSVNGYLNGMNGNSYSKINPDKPRTPDHQPVQYPSRDALPVFLDLDGLNVGFKHWHPTPVIQNGDRLAGQGELGGAWEWTSTPLAPHDGFKAMEIYPGYTSDFFDGKHNIILGGSWATHPRVAGRTTFFNMSLETITTISPSTNQPVVTRTGVTSEDLQRIPEVAQEAFRSFSRSTTLKQRQEIVTRALDILEKKKDELARELTEQMGRPIAYTGVEVLTAIKRSRYLTKISDSVLGEEGVVPGEEEKGFRRYIKRKPVGVAFIIFAWNYPYLILVNSLIPAILAGNAVILKPSPQTPTIVEQFAAAFAEAGLPQNVIQYFHCGSPTLLETIVRSPLVNHVCFTGSVAGGLAVQKAASDRIVNVGLELGGKDPAYVRDDVDAAWAAEEVVDGAIFNSGQSCCAIERVYVHKNIYNTFVEEVKKVLSKYRVGDPFDKQTQIGPVISKRAKDTIQAHVADAIQKGAKDETPANETFENPPAEGNYVKPTLLTGVNHDMIVMTEETFGPVIPVMKVDSDEEAIKLMNSSEFGLTASVWTKDVAKAEELVEQVEAGTVFINRSDYPSPDLAWTGWKNSGRGVTLSRFGFEQFVKLKSHHIKAYPK</sequence>
<dbReference type="InterPro" id="IPR029063">
    <property type="entry name" value="SAM-dependent_MTases_sf"/>
</dbReference>